<dbReference type="AlphaFoldDB" id="A0A9D4BKI1"/>
<organism evidence="1 2">
    <name type="scientific">Dreissena polymorpha</name>
    <name type="common">Zebra mussel</name>
    <name type="synonym">Mytilus polymorpha</name>
    <dbReference type="NCBI Taxonomy" id="45954"/>
    <lineage>
        <taxon>Eukaryota</taxon>
        <taxon>Metazoa</taxon>
        <taxon>Spiralia</taxon>
        <taxon>Lophotrochozoa</taxon>
        <taxon>Mollusca</taxon>
        <taxon>Bivalvia</taxon>
        <taxon>Autobranchia</taxon>
        <taxon>Heteroconchia</taxon>
        <taxon>Euheterodonta</taxon>
        <taxon>Imparidentia</taxon>
        <taxon>Neoheterodontei</taxon>
        <taxon>Myida</taxon>
        <taxon>Dreissenoidea</taxon>
        <taxon>Dreissenidae</taxon>
        <taxon>Dreissena</taxon>
    </lineage>
</organism>
<accession>A0A9D4BKI1</accession>
<name>A0A9D4BKI1_DREPO</name>
<evidence type="ECO:0000313" key="2">
    <source>
        <dbReference type="Proteomes" id="UP000828390"/>
    </source>
</evidence>
<evidence type="ECO:0000313" key="1">
    <source>
        <dbReference type="EMBL" id="KAH3707056.1"/>
    </source>
</evidence>
<dbReference type="EMBL" id="JAIWYP010000014">
    <property type="protein sequence ID" value="KAH3707056.1"/>
    <property type="molecule type" value="Genomic_DNA"/>
</dbReference>
<reference evidence="1" key="1">
    <citation type="journal article" date="2019" name="bioRxiv">
        <title>The Genome of the Zebra Mussel, Dreissena polymorpha: A Resource for Invasive Species Research.</title>
        <authorList>
            <person name="McCartney M.A."/>
            <person name="Auch B."/>
            <person name="Kono T."/>
            <person name="Mallez S."/>
            <person name="Zhang Y."/>
            <person name="Obille A."/>
            <person name="Becker A."/>
            <person name="Abrahante J.E."/>
            <person name="Garbe J."/>
            <person name="Badalamenti J.P."/>
            <person name="Herman A."/>
            <person name="Mangelson H."/>
            <person name="Liachko I."/>
            <person name="Sullivan S."/>
            <person name="Sone E.D."/>
            <person name="Koren S."/>
            <person name="Silverstein K.A.T."/>
            <person name="Beckman K.B."/>
            <person name="Gohl D.M."/>
        </authorList>
    </citation>
    <scope>NUCLEOTIDE SEQUENCE</scope>
    <source>
        <strain evidence="1">Duluth1</strain>
        <tissue evidence="1">Whole animal</tissue>
    </source>
</reference>
<gene>
    <name evidence="1" type="ORF">DPMN_066451</name>
</gene>
<proteinExistence type="predicted"/>
<reference evidence="1" key="2">
    <citation type="submission" date="2020-11" db="EMBL/GenBank/DDBJ databases">
        <authorList>
            <person name="McCartney M.A."/>
            <person name="Auch B."/>
            <person name="Kono T."/>
            <person name="Mallez S."/>
            <person name="Becker A."/>
            <person name="Gohl D.M."/>
            <person name="Silverstein K.A.T."/>
            <person name="Koren S."/>
            <person name="Bechman K.B."/>
            <person name="Herman A."/>
            <person name="Abrahante J.E."/>
            <person name="Garbe J."/>
        </authorList>
    </citation>
    <scope>NUCLEOTIDE SEQUENCE</scope>
    <source>
        <strain evidence="1">Duluth1</strain>
        <tissue evidence="1">Whole animal</tissue>
    </source>
</reference>
<sequence length="85" mass="9730">MRFKVLWRMLSQNNTSETFQISIRLKSVTANAEPAQHSSATFQIRIRFKGVKLTAEPAQHFSATFQISIRFKSVSRMLSQLNTLA</sequence>
<protein>
    <submittedName>
        <fullName evidence="1">Uncharacterized protein</fullName>
    </submittedName>
</protein>
<dbReference type="Proteomes" id="UP000828390">
    <property type="component" value="Unassembled WGS sequence"/>
</dbReference>
<comment type="caution">
    <text evidence="1">The sequence shown here is derived from an EMBL/GenBank/DDBJ whole genome shotgun (WGS) entry which is preliminary data.</text>
</comment>
<keyword evidence="2" id="KW-1185">Reference proteome</keyword>